<organism evidence="3 4">
    <name type="scientific">Natronogracilivirga saccharolytica</name>
    <dbReference type="NCBI Taxonomy" id="2812953"/>
    <lineage>
        <taxon>Bacteria</taxon>
        <taxon>Pseudomonadati</taxon>
        <taxon>Balneolota</taxon>
        <taxon>Balneolia</taxon>
        <taxon>Balneolales</taxon>
        <taxon>Cyclonatronaceae</taxon>
        <taxon>Natronogracilivirga</taxon>
    </lineage>
</organism>
<keyword evidence="4" id="KW-1185">Reference proteome</keyword>
<dbReference type="RefSeq" id="WP_210511396.1">
    <property type="nucleotide sequence ID" value="NZ_JAFIDN010000004.1"/>
</dbReference>
<dbReference type="InterPro" id="IPR046495">
    <property type="entry name" value="DUF6588"/>
</dbReference>
<evidence type="ECO:0000256" key="1">
    <source>
        <dbReference type="SAM" id="MobiDB-lite"/>
    </source>
</evidence>
<feature type="signal peptide" evidence="2">
    <location>
        <begin position="1"/>
        <end position="31"/>
    </location>
</feature>
<proteinExistence type="predicted"/>
<dbReference type="AlphaFoldDB" id="A0A8J7UTD6"/>
<dbReference type="Proteomes" id="UP000673975">
    <property type="component" value="Unassembled WGS sequence"/>
</dbReference>
<sequence length="369" mass="39740">MYHTVTKKYIPALSAIIIFAALSFLPQNAHAQLGDVGDFLRGGVEDGQLLFEEYLEPFGDGFGAGLNSGWVDRANAHGFLGFHVKINTAVALVPDARQSFDVSELDFSTINTIDGGPVTPTFSGSSSTDVRLAYEIEGLRLADFRMPPGTGQQFIATPMVQAGVGVFGDTEIMARFIPPVKFLDYGEIYLYGLGVKHELNQWLPGGALLPVTFSLMAGYTAFGSSAGLDSRPDDFDPDNDQIQDDLGGPEHPAWEDQEVSFSTNAYTVNLLVGKSLPVISVYAGAGFEASNTSINVDGRFPFYVLTQEDGEPVRKLTSLDDPIDISIDGANSFRALAGVRISLPLVTFNVDYTLADYHMISAGLGISLR</sequence>
<feature type="region of interest" description="Disordered" evidence="1">
    <location>
        <begin position="229"/>
        <end position="250"/>
    </location>
</feature>
<evidence type="ECO:0000313" key="3">
    <source>
        <dbReference type="EMBL" id="MBP3192501.1"/>
    </source>
</evidence>
<reference evidence="3" key="1">
    <citation type="submission" date="2021-02" db="EMBL/GenBank/DDBJ databases">
        <title>Natronogracilivirga saccharolytica gen. nov. sp. nov. a new anaerobic, haloalkiliphilic carbohydrate-fermenting bacterium from soda lake and proposing of Cyclonatronumiaceae fam. nov. in the phylum Balneolaeota.</title>
        <authorList>
            <person name="Zhilina T.N."/>
            <person name="Sorokin D.Y."/>
            <person name="Zavarzina D.G."/>
            <person name="Toshchakov S.V."/>
            <person name="Kublanov I.V."/>
        </authorList>
    </citation>
    <scope>NUCLEOTIDE SEQUENCE</scope>
    <source>
        <strain evidence="3">Z-1702</strain>
    </source>
</reference>
<evidence type="ECO:0000313" key="4">
    <source>
        <dbReference type="Proteomes" id="UP000673975"/>
    </source>
</evidence>
<keyword evidence="2" id="KW-0732">Signal</keyword>
<feature type="chain" id="PRO_5035257019" description="Transporter" evidence="2">
    <location>
        <begin position="32"/>
        <end position="369"/>
    </location>
</feature>
<evidence type="ECO:0000256" key="2">
    <source>
        <dbReference type="SAM" id="SignalP"/>
    </source>
</evidence>
<protein>
    <recommendedName>
        <fullName evidence="5">Transporter</fullName>
    </recommendedName>
</protein>
<dbReference type="EMBL" id="JAFIDN010000004">
    <property type="protein sequence ID" value="MBP3192501.1"/>
    <property type="molecule type" value="Genomic_DNA"/>
</dbReference>
<name>A0A8J7UTD6_9BACT</name>
<comment type="caution">
    <text evidence="3">The sequence shown here is derived from an EMBL/GenBank/DDBJ whole genome shotgun (WGS) entry which is preliminary data.</text>
</comment>
<dbReference type="Pfam" id="PF20230">
    <property type="entry name" value="DUF6588"/>
    <property type="match status" value="1"/>
</dbReference>
<gene>
    <name evidence="3" type="ORF">NATSA_07485</name>
</gene>
<evidence type="ECO:0008006" key="5">
    <source>
        <dbReference type="Google" id="ProtNLM"/>
    </source>
</evidence>
<accession>A0A8J7UTD6</accession>